<dbReference type="GO" id="GO:0016887">
    <property type="term" value="F:ATP hydrolysis activity"/>
    <property type="evidence" value="ECO:0007669"/>
    <property type="project" value="InterPro"/>
</dbReference>
<dbReference type="OrthoDB" id="9785080at2"/>
<evidence type="ECO:0000256" key="3">
    <source>
        <dbReference type="ARBA" id="ARBA00022840"/>
    </source>
</evidence>
<keyword evidence="6" id="KW-1185">Reference proteome</keyword>
<evidence type="ECO:0000259" key="4">
    <source>
        <dbReference type="PROSITE" id="PS50893"/>
    </source>
</evidence>
<evidence type="ECO:0000256" key="2">
    <source>
        <dbReference type="ARBA" id="ARBA00022741"/>
    </source>
</evidence>
<gene>
    <name evidence="5" type="ORF">I532_24024</name>
</gene>
<dbReference type="InterPro" id="IPR003439">
    <property type="entry name" value="ABC_transporter-like_ATP-bd"/>
</dbReference>
<dbReference type="GeneID" id="89497813"/>
<evidence type="ECO:0000313" key="6">
    <source>
        <dbReference type="Proteomes" id="UP000012081"/>
    </source>
</evidence>
<dbReference type="GO" id="GO:0005524">
    <property type="term" value="F:ATP binding"/>
    <property type="evidence" value="ECO:0007669"/>
    <property type="project" value="UniProtKB-KW"/>
</dbReference>
<name>M8DTA2_9BACL</name>
<dbReference type="PROSITE" id="PS50893">
    <property type="entry name" value="ABC_TRANSPORTER_2"/>
    <property type="match status" value="1"/>
</dbReference>
<dbReference type="InterPro" id="IPR027417">
    <property type="entry name" value="P-loop_NTPase"/>
</dbReference>
<dbReference type="PATRIC" id="fig|1300222.3.peg.5047"/>
<reference evidence="5 6" key="1">
    <citation type="submission" date="2013-03" db="EMBL/GenBank/DDBJ databases">
        <title>Assembly of a new bacterial strain Brevibacillus borstelensis AK1.</title>
        <authorList>
            <person name="Rajan I."/>
            <person name="PoliReddy D."/>
            <person name="Sugumar T."/>
            <person name="Rathinam K."/>
            <person name="Alqarawi S."/>
            <person name="Khalil A.B."/>
            <person name="Sivakumar N."/>
        </authorList>
    </citation>
    <scope>NUCLEOTIDE SEQUENCE [LARGE SCALE GENOMIC DNA]</scope>
    <source>
        <strain evidence="5 6">AK1</strain>
    </source>
</reference>
<evidence type="ECO:0000313" key="5">
    <source>
        <dbReference type="EMBL" id="EMT50166.1"/>
    </source>
</evidence>
<sequence>MASVLSLEHLGKQLPTQQHTWLFSDITVDIASPEITLIMGKSGQGKSTLLRLLGLLDTADDGTIRHLGKTPTEWGPEKWRMSVSYVAQQPVMLPGSVEDNLRAVSRLHKRPFETELARTWMEAVGLGEMDWSKQAAQLSGGERQRVALVRSLLLHPTVLLLDEVTASLDTISKRATEELLVDLHRREGTTLLWITHDWEQARAVGQRIWFLAGGRLLEDSPADRFFEGPQTQEAQEFLSAHLVQKEDAPCLP</sequence>
<dbReference type="AlphaFoldDB" id="M8DTA2"/>
<dbReference type="Proteomes" id="UP000012081">
    <property type="component" value="Unassembled WGS sequence"/>
</dbReference>
<dbReference type="PANTHER" id="PTHR43423">
    <property type="entry name" value="ABC TRANSPORTER I FAMILY MEMBER 17"/>
    <property type="match status" value="1"/>
</dbReference>
<dbReference type="EMBL" id="APBN01000020">
    <property type="protein sequence ID" value="EMT50166.1"/>
    <property type="molecule type" value="Genomic_DNA"/>
</dbReference>
<dbReference type="RefSeq" id="WP_003392600.1">
    <property type="nucleotide sequence ID" value="NZ_APBN01000020.1"/>
</dbReference>
<dbReference type="PANTHER" id="PTHR43423:SF1">
    <property type="entry name" value="ABC TRANSPORTER I FAMILY MEMBER 17"/>
    <property type="match status" value="1"/>
</dbReference>
<feature type="domain" description="ABC transporter" evidence="4">
    <location>
        <begin position="5"/>
        <end position="238"/>
    </location>
</feature>
<dbReference type="STRING" id="1300222.I532_24024"/>
<dbReference type="InterPro" id="IPR003593">
    <property type="entry name" value="AAA+_ATPase"/>
</dbReference>
<proteinExistence type="predicted"/>
<dbReference type="Gene3D" id="3.40.50.300">
    <property type="entry name" value="P-loop containing nucleotide triphosphate hydrolases"/>
    <property type="match status" value="1"/>
</dbReference>
<dbReference type="PROSITE" id="PS00211">
    <property type="entry name" value="ABC_TRANSPORTER_1"/>
    <property type="match status" value="1"/>
</dbReference>
<protein>
    <submittedName>
        <fullName evidence="5">ABC transporter ATP-binding protein</fullName>
    </submittedName>
</protein>
<keyword evidence="2" id="KW-0547">Nucleotide-binding</keyword>
<keyword evidence="3 5" id="KW-0067">ATP-binding</keyword>
<dbReference type="InterPro" id="IPR017871">
    <property type="entry name" value="ABC_transporter-like_CS"/>
</dbReference>
<evidence type="ECO:0000256" key="1">
    <source>
        <dbReference type="ARBA" id="ARBA00022448"/>
    </source>
</evidence>
<accession>M8DTA2</accession>
<comment type="caution">
    <text evidence="5">The sequence shown here is derived from an EMBL/GenBank/DDBJ whole genome shotgun (WGS) entry which is preliminary data.</text>
</comment>
<organism evidence="5 6">
    <name type="scientific">Brevibacillus borstelensis AK1</name>
    <dbReference type="NCBI Taxonomy" id="1300222"/>
    <lineage>
        <taxon>Bacteria</taxon>
        <taxon>Bacillati</taxon>
        <taxon>Bacillota</taxon>
        <taxon>Bacilli</taxon>
        <taxon>Bacillales</taxon>
        <taxon>Paenibacillaceae</taxon>
        <taxon>Brevibacillus</taxon>
    </lineage>
</organism>
<keyword evidence="1" id="KW-0813">Transport</keyword>
<dbReference type="SMART" id="SM00382">
    <property type="entry name" value="AAA"/>
    <property type="match status" value="1"/>
</dbReference>
<dbReference type="Pfam" id="PF00005">
    <property type="entry name" value="ABC_tran"/>
    <property type="match status" value="1"/>
</dbReference>
<dbReference type="SUPFAM" id="SSF52540">
    <property type="entry name" value="P-loop containing nucleoside triphosphate hydrolases"/>
    <property type="match status" value="1"/>
</dbReference>